<name>A0A9X3D493_9ACTN</name>
<organism evidence="1 2">
    <name type="scientific">Gordonia aquimaris</name>
    <dbReference type="NCBI Taxonomy" id="2984863"/>
    <lineage>
        <taxon>Bacteria</taxon>
        <taxon>Bacillati</taxon>
        <taxon>Actinomycetota</taxon>
        <taxon>Actinomycetes</taxon>
        <taxon>Mycobacteriales</taxon>
        <taxon>Gordoniaceae</taxon>
        <taxon>Gordonia</taxon>
    </lineage>
</organism>
<protein>
    <submittedName>
        <fullName evidence="1">MarR family transcriptional regulator</fullName>
    </submittedName>
</protein>
<dbReference type="RefSeq" id="WP_266061528.1">
    <property type="nucleotide sequence ID" value="NZ_JAPKFM010000008.1"/>
</dbReference>
<accession>A0A9X3D493</accession>
<comment type="caution">
    <text evidence="1">The sequence shown here is derived from an EMBL/GenBank/DDBJ whole genome shotgun (WGS) entry which is preliminary data.</text>
</comment>
<keyword evidence="2" id="KW-1185">Reference proteome</keyword>
<gene>
    <name evidence="1" type="ORF">OSB52_09915</name>
</gene>
<dbReference type="EMBL" id="JAPKFM010000008">
    <property type="protein sequence ID" value="MCX2964405.1"/>
    <property type="molecule type" value="Genomic_DNA"/>
</dbReference>
<dbReference type="Proteomes" id="UP001143347">
    <property type="component" value="Unassembled WGS sequence"/>
</dbReference>
<evidence type="ECO:0000313" key="2">
    <source>
        <dbReference type="Proteomes" id="UP001143347"/>
    </source>
</evidence>
<evidence type="ECO:0000313" key="1">
    <source>
        <dbReference type="EMBL" id="MCX2964405.1"/>
    </source>
</evidence>
<sequence>MDHASLTPSQSAVLFVLLSQAREVPNPELRRLAPELTRRSRETLNDLGLIESVRGPRNSYVHALTDRGWAWCSRELAADPPHRSQPPIRALYAVMAAIGRYLDTEDLRLHEVFRPAEQPITEQPDTEPSGSDRSATIGIESRIRSAYHDLAPRPGAWVAVAALRTALSDEAAETVDEALVNLQRSPGVSLIPQEDRALLSRADRSAAVVVGTQECHLFAIEEL</sequence>
<reference evidence="1" key="1">
    <citation type="submission" date="2022-10" db="EMBL/GenBank/DDBJ databases">
        <title>WGS of marine actinomycetes from Thailand.</title>
        <authorList>
            <person name="Thawai C."/>
        </authorList>
    </citation>
    <scope>NUCLEOTIDE SEQUENCE</scope>
    <source>
        <strain evidence="1">SW21</strain>
    </source>
</reference>
<proteinExistence type="predicted"/>
<dbReference type="AlphaFoldDB" id="A0A9X3D493"/>